<dbReference type="InterPro" id="IPR023561">
    <property type="entry name" value="Carbonic_anhydrase_a-class"/>
</dbReference>
<dbReference type="SMART" id="SM01057">
    <property type="entry name" value="Carb_anhydrase"/>
    <property type="match status" value="1"/>
</dbReference>
<keyword evidence="10" id="KW-1185">Reference proteome</keyword>
<comment type="similarity">
    <text evidence="1">Belongs to the alpha-carbonic anhydrase family.</text>
</comment>
<evidence type="ECO:0000256" key="6">
    <source>
        <dbReference type="ARBA" id="ARBA00048348"/>
    </source>
</evidence>
<dbReference type="Proteomes" id="UP001621964">
    <property type="component" value="Unassembled WGS sequence"/>
</dbReference>
<evidence type="ECO:0000256" key="1">
    <source>
        <dbReference type="ARBA" id="ARBA00010718"/>
    </source>
</evidence>
<dbReference type="PANTHER" id="PTHR18952">
    <property type="entry name" value="CARBONIC ANHYDRASE"/>
    <property type="match status" value="1"/>
</dbReference>
<evidence type="ECO:0000256" key="5">
    <source>
        <dbReference type="ARBA" id="ARBA00023239"/>
    </source>
</evidence>
<dbReference type="InterPro" id="IPR001148">
    <property type="entry name" value="CA_dom"/>
</dbReference>
<dbReference type="Pfam" id="PF00194">
    <property type="entry name" value="Carb_anhydrase"/>
    <property type="match status" value="1"/>
</dbReference>
<keyword evidence="5" id="KW-0456">Lyase</keyword>
<evidence type="ECO:0000256" key="2">
    <source>
        <dbReference type="ARBA" id="ARBA00012925"/>
    </source>
</evidence>
<protein>
    <recommendedName>
        <fullName evidence="2">carbonic anhydrase</fullName>
        <ecNumber evidence="2">4.2.1.1</ecNumber>
    </recommendedName>
</protein>
<keyword evidence="3" id="KW-0479">Metal-binding</keyword>
<dbReference type="EMBL" id="JBJGEB010000010">
    <property type="protein sequence ID" value="MFK7642769.1"/>
    <property type="molecule type" value="Genomic_DNA"/>
</dbReference>
<accession>A0ABW8Q5G4</accession>
<dbReference type="InterPro" id="IPR036398">
    <property type="entry name" value="CA_dom_sf"/>
</dbReference>
<comment type="catalytic activity">
    <reaction evidence="6">
        <text>hydrogencarbonate + H(+) = CO2 + H2O</text>
        <dbReference type="Rhea" id="RHEA:10748"/>
        <dbReference type="ChEBI" id="CHEBI:15377"/>
        <dbReference type="ChEBI" id="CHEBI:15378"/>
        <dbReference type="ChEBI" id="CHEBI:16526"/>
        <dbReference type="ChEBI" id="CHEBI:17544"/>
        <dbReference type="EC" id="4.2.1.1"/>
    </reaction>
</comment>
<evidence type="ECO:0000313" key="10">
    <source>
        <dbReference type="Proteomes" id="UP001621964"/>
    </source>
</evidence>
<reference evidence="9 10" key="1">
    <citation type="submission" date="2024-11" db="EMBL/GenBank/DDBJ databases">
        <authorList>
            <person name="Mikucki A.G."/>
            <person name="Kahler C.M."/>
        </authorList>
    </citation>
    <scope>NUCLEOTIDE SEQUENCE [LARGE SCALE GENOMIC DNA]</scope>
    <source>
        <strain evidence="9 10">EXNM717</strain>
    </source>
</reference>
<feature type="signal peptide" evidence="7">
    <location>
        <begin position="1"/>
        <end position="20"/>
    </location>
</feature>
<evidence type="ECO:0000259" key="8">
    <source>
        <dbReference type="PROSITE" id="PS51144"/>
    </source>
</evidence>
<sequence length="247" mass="26965">MKIHLFLSLLMAASAATVSAANPQPNWSYTGANDSAHWGGLSKDFAVCKTGKQQSPVDFSSVKAVKGKQVVYRYDTSDYKVENNGHTLQATPQGKTQTVMINGKPYVFKQFHFHIPSEHTFKGKHLPMEAHFVHQAEDGTLAVVATVFKPGKNNPALTTLVAKKLKTGESVQLKGLDIQTLLPEDTKSFHLKGSLTTPPCSENVTWVVFETPVQAGEAQIKAMRAIIGSANNRPVQPLNGREVNEIQ</sequence>
<gene>
    <name evidence="9" type="ORF">ACI43T_09765</name>
</gene>
<keyword evidence="4" id="KW-0862">Zinc</keyword>
<evidence type="ECO:0000256" key="3">
    <source>
        <dbReference type="ARBA" id="ARBA00022723"/>
    </source>
</evidence>
<evidence type="ECO:0000313" key="9">
    <source>
        <dbReference type="EMBL" id="MFK7642769.1"/>
    </source>
</evidence>
<keyword evidence="7" id="KW-0732">Signal</keyword>
<evidence type="ECO:0000256" key="4">
    <source>
        <dbReference type="ARBA" id="ARBA00022833"/>
    </source>
</evidence>
<dbReference type="RefSeq" id="WP_405386769.1">
    <property type="nucleotide sequence ID" value="NZ_JBJGEB010000010.1"/>
</dbReference>
<feature type="chain" id="PRO_5046088685" description="carbonic anhydrase" evidence="7">
    <location>
        <begin position="21"/>
        <end position="247"/>
    </location>
</feature>
<proteinExistence type="inferred from homology"/>
<dbReference type="EC" id="4.2.1.1" evidence="2"/>
<dbReference type="Gene3D" id="3.10.200.10">
    <property type="entry name" value="Alpha carbonic anhydrase"/>
    <property type="match status" value="1"/>
</dbReference>
<feature type="domain" description="Alpha-carbonic anhydrase" evidence="8">
    <location>
        <begin position="25"/>
        <end position="247"/>
    </location>
</feature>
<dbReference type="PROSITE" id="PS51144">
    <property type="entry name" value="ALPHA_CA_2"/>
    <property type="match status" value="1"/>
</dbReference>
<name>A0ABW8Q5G4_9NEIS</name>
<dbReference type="SUPFAM" id="SSF51069">
    <property type="entry name" value="Carbonic anhydrase"/>
    <property type="match status" value="1"/>
</dbReference>
<dbReference type="PANTHER" id="PTHR18952:SF265">
    <property type="entry name" value="CARBONIC ANHYDRASE"/>
    <property type="match status" value="1"/>
</dbReference>
<comment type="caution">
    <text evidence="9">The sequence shown here is derived from an EMBL/GenBank/DDBJ whole genome shotgun (WGS) entry which is preliminary data.</text>
</comment>
<dbReference type="CDD" id="cd03124">
    <property type="entry name" value="alpha_CA_prokaryotic_like"/>
    <property type="match status" value="1"/>
</dbReference>
<evidence type="ECO:0000256" key="7">
    <source>
        <dbReference type="SAM" id="SignalP"/>
    </source>
</evidence>
<dbReference type="InterPro" id="IPR041891">
    <property type="entry name" value="Alpha_CA_prokaryot-like"/>
</dbReference>
<organism evidence="9 10">
    <name type="scientific">Neisseria oralis</name>
    <dbReference type="NCBI Taxonomy" id="1107316"/>
    <lineage>
        <taxon>Bacteria</taxon>
        <taxon>Pseudomonadati</taxon>
        <taxon>Pseudomonadota</taxon>
        <taxon>Betaproteobacteria</taxon>
        <taxon>Neisseriales</taxon>
        <taxon>Neisseriaceae</taxon>
        <taxon>Neisseria</taxon>
    </lineage>
</organism>